<dbReference type="GO" id="GO:0006364">
    <property type="term" value="P:rRNA processing"/>
    <property type="evidence" value="ECO:0007669"/>
    <property type="project" value="UniProtKB-UniRule"/>
</dbReference>
<reference evidence="8" key="1">
    <citation type="submission" date="2021-03" db="EMBL/GenBank/DDBJ databases">
        <title>Taxonomic study of Clostridium polyendosporum from meadow-gley soil under rice.</title>
        <authorList>
            <person name="Kobayashi H."/>
            <person name="Tanizawa Y."/>
            <person name="Yagura M."/>
        </authorList>
    </citation>
    <scope>NUCLEOTIDE SEQUENCE</scope>
    <source>
        <strain evidence="8">JCM 30710</strain>
    </source>
</reference>
<keyword evidence="3 5" id="KW-0698">rRNA processing</keyword>
<keyword evidence="9" id="KW-1185">Reference proteome</keyword>
<sequence>MKQFLNVGQIVNTHGLKGEVKVFPLTEDVDRFNYLKKVLIDGVERNIEGVKFQKDRVILKIEGINSIEDAEKYKQKYLTIPREEAIELPEDTYFIADLIGCRVYDTTGFEYGKVYDVIKTGSNDVYWVKGNKEVLIPVLKEIVLEIDIENEKIVIRPVGEWQDED</sequence>
<dbReference type="RefSeq" id="WP_212902580.1">
    <property type="nucleotide sequence ID" value="NZ_BOPZ01000003.1"/>
</dbReference>
<dbReference type="Pfam" id="PF01782">
    <property type="entry name" value="RimM"/>
    <property type="match status" value="1"/>
</dbReference>
<evidence type="ECO:0000256" key="3">
    <source>
        <dbReference type="ARBA" id="ARBA00022552"/>
    </source>
</evidence>
<keyword evidence="2 5" id="KW-0690">Ribosome biogenesis</keyword>
<dbReference type="InterPro" id="IPR011033">
    <property type="entry name" value="PRC_barrel-like_sf"/>
</dbReference>
<dbReference type="Proteomes" id="UP000679179">
    <property type="component" value="Unassembled WGS sequence"/>
</dbReference>
<comment type="subunit">
    <text evidence="5">Binds ribosomal protein uS19.</text>
</comment>
<gene>
    <name evidence="5 8" type="primary">rimM</name>
    <name evidence="8" type="ORF">CPJCM30710_04920</name>
</gene>
<keyword evidence="4 5" id="KW-0143">Chaperone</keyword>
<dbReference type="PANTHER" id="PTHR33692">
    <property type="entry name" value="RIBOSOME MATURATION FACTOR RIMM"/>
    <property type="match status" value="1"/>
</dbReference>
<name>A0A919VFT3_9CLOT</name>
<evidence type="ECO:0000313" key="8">
    <source>
        <dbReference type="EMBL" id="GIM27826.1"/>
    </source>
</evidence>
<protein>
    <recommendedName>
        <fullName evidence="5">Ribosome maturation factor RimM</fullName>
    </recommendedName>
</protein>
<dbReference type="Gene3D" id="2.30.30.240">
    <property type="entry name" value="PRC-barrel domain"/>
    <property type="match status" value="1"/>
</dbReference>
<dbReference type="InterPro" id="IPR036976">
    <property type="entry name" value="RimM_N_sf"/>
</dbReference>
<evidence type="ECO:0000259" key="6">
    <source>
        <dbReference type="Pfam" id="PF01782"/>
    </source>
</evidence>
<comment type="function">
    <text evidence="5">An accessory protein needed during the final step in the assembly of 30S ribosomal subunit, possibly for assembly of the head region. Essential for efficient processing of 16S rRNA. May be needed both before and after RbfA during the maturation of 16S rRNA. It has affinity for free ribosomal 30S subunits but not for 70S ribosomes.</text>
</comment>
<proteinExistence type="inferred from homology"/>
<comment type="domain">
    <text evidence="5">The PRC barrel domain binds ribosomal protein uS19.</text>
</comment>
<accession>A0A919VFT3</accession>
<comment type="similarity">
    <text evidence="5">Belongs to the RimM family.</text>
</comment>
<dbReference type="InterPro" id="IPR027275">
    <property type="entry name" value="PRC-brl_dom"/>
</dbReference>
<dbReference type="InterPro" id="IPR002676">
    <property type="entry name" value="RimM_N"/>
</dbReference>
<dbReference type="EMBL" id="BOPZ01000003">
    <property type="protein sequence ID" value="GIM27826.1"/>
    <property type="molecule type" value="Genomic_DNA"/>
</dbReference>
<dbReference type="Gene3D" id="2.40.30.60">
    <property type="entry name" value="RimM"/>
    <property type="match status" value="1"/>
</dbReference>
<comment type="subcellular location">
    <subcellularLocation>
        <location evidence="5">Cytoplasm</location>
    </subcellularLocation>
</comment>
<dbReference type="PANTHER" id="PTHR33692:SF1">
    <property type="entry name" value="RIBOSOME MATURATION FACTOR RIMM"/>
    <property type="match status" value="1"/>
</dbReference>
<evidence type="ECO:0000313" key="9">
    <source>
        <dbReference type="Proteomes" id="UP000679179"/>
    </source>
</evidence>
<dbReference type="GO" id="GO:0005840">
    <property type="term" value="C:ribosome"/>
    <property type="evidence" value="ECO:0007669"/>
    <property type="project" value="InterPro"/>
</dbReference>
<dbReference type="SUPFAM" id="SSF50447">
    <property type="entry name" value="Translation proteins"/>
    <property type="match status" value="1"/>
</dbReference>
<dbReference type="Pfam" id="PF05239">
    <property type="entry name" value="PRC"/>
    <property type="match status" value="1"/>
</dbReference>
<dbReference type="SUPFAM" id="SSF50346">
    <property type="entry name" value="PRC-barrel domain"/>
    <property type="match status" value="1"/>
</dbReference>
<evidence type="ECO:0000259" key="7">
    <source>
        <dbReference type="Pfam" id="PF05239"/>
    </source>
</evidence>
<keyword evidence="1 5" id="KW-0963">Cytoplasm</keyword>
<dbReference type="NCBIfam" id="TIGR02273">
    <property type="entry name" value="16S_RimM"/>
    <property type="match status" value="1"/>
</dbReference>
<dbReference type="GO" id="GO:0043022">
    <property type="term" value="F:ribosome binding"/>
    <property type="evidence" value="ECO:0007669"/>
    <property type="project" value="InterPro"/>
</dbReference>
<comment type="caution">
    <text evidence="8">The sequence shown here is derived from an EMBL/GenBank/DDBJ whole genome shotgun (WGS) entry which is preliminary data.</text>
</comment>
<evidence type="ECO:0000256" key="1">
    <source>
        <dbReference type="ARBA" id="ARBA00022490"/>
    </source>
</evidence>
<evidence type="ECO:0000256" key="5">
    <source>
        <dbReference type="HAMAP-Rule" id="MF_00014"/>
    </source>
</evidence>
<dbReference type="AlphaFoldDB" id="A0A919VFT3"/>
<organism evidence="8 9">
    <name type="scientific">Clostridium polyendosporum</name>
    <dbReference type="NCBI Taxonomy" id="69208"/>
    <lineage>
        <taxon>Bacteria</taxon>
        <taxon>Bacillati</taxon>
        <taxon>Bacillota</taxon>
        <taxon>Clostridia</taxon>
        <taxon>Eubacteriales</taxon>
        <taxon>Clostridiaceae</taxon>
        <taxon>Clostridium</taxon>
    </lineage>
</organism>
<dbReference type="InterPro" id="IPR009000">
    <property type="entry name" value="Transl_B-barrel_sf"/>
</dbReference>
<dbReference type="GO" id="GO:0005737">
    <property type="term" value="C:cytoplasm"/>
    <property type="evidence" value="ECO:0007669"/>
    <property type="project" value="UniProtKB-SubCell"/>
</dbReference>
<dbReference type="GO" id="GO:0042274">
    <property type="term" value="P:ribosomal small subunit biogenesis"/>
    <property type="evidence" value="ECO:0007669"/>
    <property type="project" value="UniProtKB-UniRule"/>
</dbReference>
<feature type="domain" description="RimM N-terminal" evidence="6">
    <location>
        <begin position="7"/>
        <end position="83"/>
    </location>
</feature>
<feature type="domain" description="PRC-barrel" evidence="7">
    <location>
        <begin position="90"/>
        <end position="161"/>
    </location>
</feature>
<evidence type="ECO:0000256" key="2">
    <source>
        <dbReference type="ARBA" id="ARBA00022517"/>
    </source>
</evidence>
<dbReference type="HAMAP" id="MF_00014">
    <property type="entry name" value="Ribosome_mat_RimM"/>
    <property type="match status" value="1"/>
</dbReference>
<evidence type="ECO:0000256" key="4">
    <source>
        <dbReference type="ARBA" id="ARBA00023186"/>
    </source>
</evidence>
<dbReference type="InterPro" id="IPR011961">
    <property type="entry name" value="RimM"/>
</dbReference>